<keyword evidence="3" id="KW-1185">Reference proteome</keyword>
<evidence type="ECO:0000256" key="1">
    <source>
        <dbReference type="SAM" id="Phobius"/>
    </source>
</evidence>
<protein>
    <submittedName>
        <fullName evidence="2">Uncharacterized protein</fullName>
    </submittedName>
</protein>
<evidence type="ECO:0000313" key="2">
    <source>
        <dbReference type="EMBL" id="MBS2969279.1"/>
    </source>
</evidence>
<keyword evidence="1" id="KW-0472">Membrane</keyword>
<gene>
    <name evidence="2" type="ORF">J9317_10935</name>
</gene>
<name>A0ABS5LEW4_9BACI</name>
<dbReference type="EMBL" id="JAGVRK010000001">
    <property type="protein sequence ID" value="MBS2969279.1"/>
    <property type="molecule type" value="Genomic_DNA"/>
</dbReference>
<dbReference type="RefSeq" id="WP_211558525.1">
    <property type="nucleotide sequence ID" value="NZ_JAGVRK010000001.1"/>
</dbReference>
<accession>A0ABS5LEW4</accession>
<dbReference type="Proteomes" id="UP000682403">
    <property type="component" value="Unassembled WGS sequence"/>
</dbReference>
<proteinExistence type="predicted"/>
<keyword evidence="1" id="KW-1133">Transmembrane helix</keyword>
<keyword evidence="1" id="KW-0812">Transmembrane</keyword>
<reference evidence="2 3" key="1">
    <citation type="submission" date="2021-04" db="EMBL/GenBank/DDBJ databases">
        <title>Metabacillus sp. strain KIGAM252 whole genome sequence.</title>
        <authorList>
            <person name="Seo M.-J."/>
            <person name="Cho E.-S."/>
            <person name="Hwang C.Y."/>
            <person name="Yoon D.J."/>
        </authorList>
    </citation>
    <scope>NUCLEOTIDE SEQUENCE [LARGE SCALE GENOMIC DNA]</scope>
    <source>
        <strain evidence="2 3">KIGAM252</strain>
    </source>
</reference>
<organism evidence="2 3">
    <name type="scientific">Metabacillus flavus</name>
    <dbReference type="NCBI Taxonomy" id="2823519"/>
    <lineage>
        <taxon>Bacteria</taxon>
        <taxon>Bacillati</taxon>
        <taxon>Bacillota</taxon>
        <taxon>Bacilli</taxon>
        <taxon>Bacillales</taxon>
        <taxon>Bacillaceae</taxon>
        <taxon>Metabacillus</taxon>
    </lineage>
</organism>
<comment type="caution">
    <text evidence="2">The sequence shown here is derived from an EMBL/GenBank/DDBJ whole genome shotgun (WGS) entry which is preliminary data.</text>
</comment>
<evidence type="ECO:0000313" key="3">
    <source>
        <dbReference type="Proteomes" id="UP000682403"/>
    </source>
</evidence>
<sequence length="48" mass="5395">MNRILDWADGEHFDRILIAGVRILFTIAVVGCLPFIGWKIAVLLLNSL</sequence>
<feature type="transmembrane region" description="Helical" evidence="1">
    <location>
        <begin position="21"/>
        <end position="45"/>
    </location>
</feature>